<dbReference type="AlphaFoldDB" id="A0A0Q3WXD3"/>
<protein>
    <recommendedName>
        <fullName evidence="4">DUF2269 domain-containing protein</fullName>
    </recommendedName>
</protein>
<keyword evidence="3" id="KW-1185">Reference proteome</keyword>
<dbReference type="EMBL" id="LJJC01000004">
    <property type="protein sequence ID" value="KQL53943.1"/>
    <property type="molecule type" value="Genomic_DNA"/>
</dbReference>
<reference evidence="2 3" key="1">
    <citation type="submission" date="2015-09" db="EMBL/GenBank/DDBJ databases">
        <title>Genome sequencing project for genomic taxonomy and phylogenomics of Bacillus-like bacteria.</title>
        <authorList>
            <person name="Liu B."/>
            <person name="Wang J."/>
            <person name="Zhu Y."/>
            <person name="Liu G."/>
            <person name="Chen Q."/>
            <person name="Chen Z."/>
            <person name="Lan J."/>
            <person name="Che J."/>
            <person name="Ge C."/>
            <person name="Shi H."/>
            <person name="Pan Z."/>
            <person name="Liu X."/>
        </authorList>
    </citation>
    <scope>NUCLEOTIDE SEQUENCE [LARGE SCALE GENOMIC DNA]</scope>
    <source>
        <strain evidence="2 3">LMG 18435</strain>
    </source>
</reference>
<evidence type="ECO:0000313" key="3">
    <source>
        <dbReference type="Proteomes" id="UP000051888"/>
    </source>
</evidence>
<dbReference type="STRING" id="157838.AN964_10835"/>
<feature type="transmembrane region" description="Helical" evidence="1">
    <location>
        <begin position="20"/>
        <end position="43"/>
    </location>
</feature>
<keyword evidence="1" id="KW-1133">Transmembrane helix</keyword>
<evidence type="ECO:0000256" key="1">
    <source>
        <dbReference type="SAM" id="Phobius"/>
    </source>
</evidence>
<accession>A0A0Q3WXD3</accession>
<gene>
    <name evidence="2" type="ORF">AN964_10835</name>
</gene>
<dbReference type="RefSeq" id="WP_055739685.1">
    <property type="nucleotide sequence ID" value="NZ_JAAIWL010000001.1"/>
</dbReference>
<keyword evidence="1" id="KW-0472">Membrane</keyword>
<feature type="transmembrane region" description="Helical" evidence="1">
    <location>
        <begin position="133"/>
        <end position="155"/>
    </location>
</feature>
<dbReference type="OrthoDB" id="156858at2"/>
<evidence type="ECO:0000313" key="2">
    <source>
        <dbReference type="EMBL" id="KQL53943.1"/>
    </source>
</evidence>
<keyword evidence="1" id="KW-0812">Transmembrane</keyword>
<dbReference type="Proteomes" id="UP000051888">
    <property type="component" value="Unassembled WGS sequence"/>
</dbReference>
<name>A0A0Q3WXD3_9BACI</name>
<dbReference type="PATRIC" id="fig|157838.3.peg.2381"/>
<proteinExistence type="predicted"/>
<sequence>MKGEKGLKLSIKSKKLLVTLHLIFAAIMLGNMITFLIFSIIAAEGDQQTAIMCFHAMNILSETSVRASTIGATITGIFLCIWTKWGLFRYYWILAKEGLTLLAVGINLWGMYSWTMQAIIAKESDINGLINQAYLWTGIFLQIISLVLMYVISVFKPWGKRMIKRK</sequence>
<feature type="transmembrane region" description="Helical" evidence="1">
    <location>
        <begin position="63"/>
        <end position="87"/>
    </location>
</feature>
<evidence type="ECO:0008006" key="4">
    <source>
        <dbReference type="Google" id="ProtNLM"/>
    </source>
</evidence>
<feature type="transmembrane region" description="Helical" evidence="1">
    <location>
        <begin position="99"/>
        <end position="121"/>
    </location>
</feature>
<comment type="caution">
    <text evidence="2">The sequence shown here is derived from an EMBL/GenBank/DDBJ whole genome shotgun (WGS) entry which is preliminary data.</text>
</comment>
<organism evidence="2 3">
    <name type="scientific">Heyndrickxia shackletonii</name>
    <dbReference type="NCBI Taxonomy" id="157838"/>
    <lineage>
        <taxon>Bacteria</taxon>
        <taxon>Bacillati</taxon>
        <taxon>Bacillota</taxon>
        <taxon>Bacilli</taxon>
        <taxon>Bacillales</taxon>
        <taxon>Bacillaceae</taxon>
        <taxon>Heyndrickxia</taxon>
    </lineage>
</organism>